<keyword evidence="2" id="KW-1185">Reference proteome</keyword>
<protein>
    <submittedName>
        <fullName evidence="1">Uncharacterized protein</fullName>
    </submittedName>
</protein>
<sequence>MGLAADIASALHGARATVADARAGALAAAETLAGARARLAAATDGSSRDEPVRTLAALEQAGQHIRQAAAAMSTCDDAVGGYTTVVLGFPGAERRSATGNPPTSD</sequence>
<accession>A0A841FHN9</accession>
<proteinExistence type="predicted"/>
<name>A0A841FHN9_9ACTN</name>
<dbReference type="EMBL" id="JACHGT010000006">
    <property type="protein sequence ID" value="MBB6035384.1"/>
    <property type="molecule type" value="Genomic_DNA"/>
</dbReference>
<organism evidence="1 2">
    <name type="scientific">Phytomonospora endophytica</name>
    <dbReference type="NCBI Taxonomy" id="714109"/>
    <lineage>
        <taxon>Bacteria</taxon>
        <taxon>Bacillati</taxon>
        <taxon>Actinomycetota</taxon>
        <taxon>Actinomycetes</taxon>
        <taxon>Micromonosporales</taxon>
        <taxon>Micromonosporaceae</taxon>
        <taxon>Phytomonospora</taxon>
    </lineage>
</organism>
<evidence type="ECO:0000313" key="2">
    <source>
        <dbReference type="Proteomes" id="UP000548476"/>
    </source>
</evidence>
<dbReference type="RefSeq" id="WP_184788244.1">
    <property type="nucleotide sequence ID" value="NZ_BONT01000004.1"/>
</dbReference>
<evidence type="ECO:0000313" key="1">
    <source>
        <dbReference type="EMBL" id="MBB6035384.1"/>
    </source>
</evidence>
<reference evidence="1 2" key="1">
    <citation type="submission" date="2020-08" db="EMBL/GenBank/DDBJ databases">
        <title>Genomic Encyclopedia of Type Strains, Phase IV (KMG-IV): sequencing the most valuable type-strain genomes for metagenomic binning, comparative biology and taxonomic classification.</title>
        <authorList>
            <person name="Goeker M."/>
        </authorList>
    </citation>
    <scope>NUCLEOTIDE SEQUENCE [LARGE SCALE GENOMIC DNA]</scope>
    <source>
        <strain evidence="1 2">YIM 65646</strain>
    </source>
</reference>
<gene>
    <name evidence="1" type="ORF">HNR73_003241</name>
</gene>
<dbReference type="Proteomes" id="UP000548476">
    <property type="component" value="Unassembled WGS sequence"/>
</dbReference>
<comment type="caution">
    <text evidence="1">The sequence shown here is derived from an EMBL/GenBank/DDBJ whole genome shotgun (WGS) entry which is preliminary data.</text>
</comment>
<dbReference type="AlphaFoldDB" id="A0A841FHN9"/>